<feature type="binding site" evidence="4">
    <location>
        <position position="37"/>
    </location>
    <ligand>
        <name>1D-myo-inositol 2-(L-cysteinylamino)-2-deoxy-alpha-D-glucopyranoside</name>
        <dbReference type="ChEBI" id="CHEBI:58887"/>
    </ligand>
</feature>
<dbReference type="InterPro" id="IPR016181">
    <property type="entry name" value="Acyl_CoA_acyltransferase"/>
</dbReference>
<comment type="catalytic activity">
    <reaction evidence="4">
        <text>1D-myo-inositol 2-(L-cysteinylamino)-2-deoxy-alpha-D-glucopyranoside + acetyl-CoA = mycothiol + CoA + H(+)</text>
        <dbReference type="Rhea" id="RHEA:26172"/>
        <dbReference type="ChEBI" id="CHEBI:15378"/>
        <dbReference type="ChEBI" id="CHEBI:16768"/>
        <dbReference type="ChEBI" id="CHEBI:57287"/>
        <dbReference type="ChEBI" id="CHEBI:57288"/>
        <dbReference type="ChEBI" id="CHEBI:58887"/>
        <dbReference type="EC" id="2.3.1.189"/>
    </reaction>
</comment>
<evidence type="ECO:0000313" key="7">
    <source>
        <dbReference type="EMBL" id="KJC65210.1"/>
    </source>
</evidence>
<dbReference type="SUPFAM" id="SSF55729">
    <property type="entry name" value="Acyl-CoA N-acyltransferases (Nat)"/>
    <property type="match status" value="2"/>
</dbReference>
<dbReference type="PANTHER" id="PTHR43877">
    <property type="entry name" value="AMINOALKYLPHOSPHONATE N-ACETYLTRANSFERASE-RELATED-RELATED"/>
    <property type="match status" value="1"/>
</dbReference>
<evidence type="ECO:0000256" key="1">
    <source>
        <dbReference type="ARBA" id="ARBA00022679"/>
    </source>
</evidence>
<dbReference type="NCBIfam" id="TIGR03448">
    <property type="entry name" value="mycothiol_MshD"/>
    <property type="match status" value="1"/>
</dbReference>
<feature type="binding site" evidence="4">
    <location>
        <begin position="272"/>
        <end position="277"/>
    </location>
    <ligand>
        <name>acetyl-CoA</name>
        <dbReference type="ChEBI" id="CHEBI:57288"/>
        <label>2</label>
    </ligand>
</feature>
<dbReference type="Pfam" id="PF00583">
    <property type="entry name" value="Acetyltransf_1"/>
    <property type="match status" value="1"/>
</dbReference>
<feature type="binding site" evidence="4">
    <location>
        <position position="267"/>
    </location>
    <ligand>
        <name>1D-myo-inositol 2-(L-cysteinylamino)-2-deoxy-alpha-D-glucopyranoside</name>
        <dbReference type="ChEBI" id="CHEBI:58887"/>
    </ligand>
</feature>
<comment type="caution">
    <text evidence="4">Lacks conserved residue(s) required for the propagation of feature annotation.</text>
</comment>
<feature type="binding site" evidence="4">
    <location>
        <position position="229"/>
    </location>
    <ligand>
        <name>1D-myo-inositol 2-(L-cysteinylamino)-2-deoxy-alpha-D-glucopyranoside</name>
        <dbReference type="ChEBI" id="CHEBI:58887"/>
    </ligand>
</feature>
<proteinExistence type="inferred from homology"/>
<dbReference type="InterPro" id="IPR050832">
    <property type="entry name" value="Bact_Acetyltransf"/>
</dbReference>
<organism evidence="7 8">
    <name type="scientific">Agreia bicolorata</name>
    <dbReference type="NCBI Taxonomy" id="110935"/>
    <lineage>
        <taxon>Bacteria</taxon>
        <taxon>Bacillati</taxon>
        <taxon>Actinomycetota</taxon>
        <taxon>Actinomycetes</taxon>
        <taxon>Micrococcales</taxon>
        <taxon>Microbacteriaceae</taxon>
        <taxon>Agreia</taxon>
    </lineage>
</organism>
<name>A0ABR5CHT6_9MICO</name>
<evidence type="ECO:0000259" key="6">
    <source>
        <dbReference type="PROSITE" id="PS51186"/>
    </source>
</evidence>
<feature type="compositionally biased region" description="Gly residues" evidence="5">
    <location>
        <begin position="141"/>
        <end position="150"/>
    </location>
</feature>
<keyword evidence="3 4" id="KW-0012">Acyltransferase</keyword>
<feature type="domain" description="N-acetyltransferase" evidence="6">
    <location>
        <begin position="5"/>
        <end position="133"/>
    </location>
</feature>
<keyword evidence="8" id="KW-1185">Reference proteome</keyword>
<feature type="region of interest" description="Disordered" evidence="5">
    <location>
        <begin position="131"/>
        <end position="150"/>
    </location>
</feature>
<dbReference type="CDD" id="cd04301">
    <property type="entry name" value="NAT_SF"/>
    <property type="match status" value="2"/>
</dbReference>
<feature type="binding site" evidence="4">
    <location>
        <position position="181"/>
    </location>
    <ligand>
        <name>1D-myo-inositol 2-(L-cysteinylamino)-2-deoxy-alpha-D-glucopyranoside</name>
        <dbReference type="ChEBI" id="CHEBI:58887"/>
    </ligand>
</feature>
<evidence type="ECO:0000313" key="8">
    <source>
        <dbReference type="Proteomes" id="UP000032503"/>
    </source>
</evidence>
<evidence type="ECO:0000256" key="4">
    <source>
        <dbReference type="HAMAP-Rule" id="MF_01698"/>
    </source>
</evidence>
<dbReference type="HAMAP" id="MF_01698">
    <property type="entry name" value="MshD"/>
    <property type="match status" value="1"/>
</dbReference>
<evidence type="ECO:0000256" key="3">
    <source>
        <dbReference type="ARBA" id="ARBA00023315"/>
    </source>
</evidence>
<protein>
    <recommendedName>
        <fullName evidence="4">Mycothiol acetyltransferase</fullName>
        <shortName evidence="4">MSH acetyltransferase</shortName>
        <ecNumber evidence="4">2.3.1.189</ecNumber>
    </recommendedName>
    <alternativeName>
        <fullName evidence="4">Mycothiol synthase</fullName>
    </alternativeName>
</protein>
<dbReference type="EMBL" id="JYFC01000002">
    <property type="protein sequence ID" value="KJC65210.1"/>
    <property type="molecule type" value="Genomic_DNA"/>
</dbReference>
<dbReference type="InterPro" id="IPR000182">
    <property type="entry name" value="GNAT_dom"/>
</dbReference>
<comment type="caution">
    <text evidence="7">The sequence shown here is derived from an EMBL/GenBank/DDBJ whole genome shotgun (WGS) entry which is preliminary data.</text>
</comment>
<reference evidence="7 8" key="1">
    <citation type="journal article" date="2001" name="Int. J. Syst. Evol. Microbiol.">
        <title>Agreia bicolorata gen. nov., sp. nov., to accommodate actinobacteria isolated from narrow reed grass infected by the nematode Heteroanguina graminophila.</title>
        <authorList>
            <person name="Evtushenko L.I."/>
            <person name="Dorofeeva L.V."/>
            <person name="Dobrovolskaya T.G."/>
            <person name="Streshinskaya G.M."/>
            <person name="Subbotin S.A."/>
            <person name="Tiedje J.M."/>
        </authorList>
    </citation>
    <scope>NUCLEOTIDE SEQUENCE [LARGE SCALE GENOMIC DNA]</scope>
    <source>
        <strain evidence="7 8">VKM Ac-1804</strain>
    </source>
</reference>
<feature type="domain" description="N-acetyltransferase" evidence="6">
    <location>
        <begin position="154"/>
        <end position="299"/>
    </location>
</feature>
<dbReference type="RefSeq" id="WP_044440150.1">
    <property type="nucleotide sequence ID" value="NZ_JYFC01000002.1"/>
</dbReference>
<dbReference type="EC" id="2.3.1.189" evidence="4"/>
<accession>A0ABR5CHT6</accession>
<evidence type="ECO:0000256" key="5">
    <source>
        <dbReference type="SAM" id="MobiDB-lite"/>
    </source>
</evidence>
<keyword evidence="2 4" id="KW-0677">Repeat</keyword>
<evidence type="ECO:0000256" key="2">
    <source>
        <dbReference type="ARBA" id="ARBA00022737"/>
    </source>
</evidence>
<comment type="subunit">
    <text evidence="4">Monomer.</text>
</comment>
<feature type="binding site" evidence="4">
    <location>
        <position position="220"/>
    </location>
    <ligand>
        <name>1D-myo-inositol 2-(L-cysteinylamino)-2-deoxy-alpha-D-glucopyranoside</name>
        <dbReference type="ChEBI" id="CHEBI:58887"/>
    </ligand>
</feature>
<comment type="similarity">
    <text evidence="4">Belongs to the acetyltransferase family. MshD subfamily.</text>
</comment>
<dbReference type="PIRSF" id="PIRSF021524">
    <property type="entry name" value="MSH_acetyltransferase"/>
    <property type="match status" value="1"/>
</dbReference>
<feature type="binding site" evidence="4">
    <location>
        <begin position="233"/>
        <end position="235"/>
    </location>
    <ligand>
        <name>acetyl-CoA</name>
        <dbReference type="ChEBI" id="CHEBI:57288"/>
        <label>2</label>
    </ligand>
</feature>
<gene>
    <name evidence="4" type="primary">mshD</name>
    <name evidence="7" type="ORF">TZ00_06755</name>
</gene>
<keyword evidence="1 4" id="KW-0808">Transferase</keyword>
<feature type="binding site" evidence="4">
    <location>
        <begin position="240"/>
        <end position="246"/>
    </location>
    <ligand>
        <name>acetyl-CoA</name>
        <dbReference type="ChEBI" id="CHEBI:57288"/>
        <label>2</label>
    </ligand>
</feature>
<dbReference type="Proteomes" id="UP000032503">
    <property type="component" value="Unassembled WGS sequence"/>
</dbReference>
<dbReference type="Pfam" id="PF13508">
    <property type="entry name" value="Acetyltransf_7"/>
    <property type="match status" value="1"/>
</dbReference>
<sequence length="299" mass="32111">MSASLQLRASSPAELGAAFTRLISRSSLVDGQPPFNDQALVDAASGARSLVVAEHGDAIAGAVLVGQGEFEFVVDPEFRRNGLGGILLDRILDGAEPGIAGWAHGDHPASRILAERTGFEPVRTLYQLRMPVPGSPSTGSGNEGTGSGNEGDGIIVEAFRPGVDDDAWVELNARVFAEHPEQGSITVDDLHARMSEPWFDAGDFLLARRGDRVIAYNWLKVEGPDEPGEIYVVGVDDDYAGRGLGRMLMQRAFDRLRERGVSTAALYVDADNVGAVHLYRSLGFTDHTVDVQYRRPLAG</sequence>
<dbReference type="InterPro" id="IPR017813">
    <property type="entry name" value="Mycothiol_AcTrfase"/>
</dbReference>
<dbReference type="Gene3D" id="3.40.630.30">
    <property type="match status" value="1"/>
</dbReference>
<comment type="function">
    <text evidence="4">Catalyzes the transfer of acetyl from acetyl-CoA to desacetylmycothiol (Cys-GlcN-Ins) to form mycothiol.</text>
</comment>
<dbReference type="PROSITE" id="PS51186">
    <property type="entry name" value="GNAT"/>
    <property type="match status" value="2"/>
</dbReference>